<name>A0AAW9QNM1_9BURK</name>
<dbReference type="RefSeq" id="WP_332291625.1">
    <property type="nucleotide sequence ID" value="NZ_JAZIBG010000037.1"/>
</dbReference>
<keyword evidence="3" id="KW-1185">Reference proteome</keyword>
<reference evidence="2 3" key="1">
    <citation type="submission" date="2024-02" db="EMBL/GenBank/DDBJ databases">
        <title>Genome sequence of Aquincola sp. MAHUQ-54.</title>
        <authorList>
            <person name="Huq M.A."/>
        </authorList>
    </citation>
    <scope>NUCLEOTIDE SEQUENCE [LARGE SCALE GENOMIC DNA]</scope>
    <source>
        <strain evidence="2 3">MAHUQ-54</strain>
    </source>
</reference>
<organism evidence="2 3">
    <name type="scientific">Aquincola agrisoli</name>
    <dbReference type="NCBI Taxonomy" id="3119538"/>
    <lineage>
        <taxon>Bacteria</taxon>
        <taxon>Pseudomonadati</taxon>
        <taxon>Pseudomonadota</taxon>
        <taxon>Betaproteobacteria</taxon>
        <taxon>Burkholderiales</taxon>
        <taxon>Sphaerotilaceae</taxon>
        <taxon>Aquincola</taxon>
    </lineage>
</organism>
<feature type="region of interest" description="Disordered" evidence="1">
    <location>
        <begin position="1"/>
        <end position="121"/>
    </location>
</feature>
<proteinExistence type="predicted"/>
<dbReference type="EMBL" id="JAZIBG010000037">
    <property type="protein sequence ID" value="MEF7616180.1"/>
    <property type="molecule type" value="Genomic_DNA"/>
</dbReference>
<gene>
    <name evidence="2" type="ORF">V4F39_19855</name>
</gene>
<dbReference type="AlphaFoldDB" id="A0AAW9QNM1"/>
<dbReference type="Proteomes" id="UP001336250">
    <property type="component" value="Unassembled WGS sequence"/>
</dbReference>
<evidence type="ECO:0000256" key="1">
    <source>
        <dbReference type="SAM" id="MobiDB-lite"/>
    </source>
</evidence>
<accession>A0AAW9QNM1</accession>
<comment type="caution">
    <text evidence="2">The sequence shown here is derived from an EMBL/GenBank/DDBJ whole genome shotgun (WGS) entry which is preliminary data.</text>
</comment>
<protein>
    <submittedName>
        <fullName evidence="2">Uncharacterized protein</fullName>
    </submittedName>
</protein>
<evidence type="ECO:0000313" key="3">
    <source>
        <dbReference type="Proteomes" id="UP001336250"/>
    </source>
</evidence>
<sequence>MQDDHPLHSHKHEPRVATTDGGDRTPSGSNYGDYVPPPTRTHAPSAVPDPALPPEVAPDDPDAALIKARRAQQATRDRHGGHMPVEPQSSLATVPDAEAAPADPAAAARVPSSGPDGVARS</sequence>
<evidence type="ECO:0000313" key="2">
    <source>
        <dbReference type="EMBL" id="MEF7616180.1"/>
    </source>
</evidence>
<feature type="compositionally biased region" description="Low complexity" evidence="1">
    <location>
        <begin position="95"/>
        <end position="108"/>
    </location>
</feature>